<sequence length="66" mass="7498">MRAPAIVIISLLLLECFYSVEGQRKPVVKYSPNGSCRRFCDTPRDCTKICNKCHPGNPWTPKKCVK</sequence>
<dbReference type="AlphaFoldDB" id="Q4PMR9"/>
<evidence type="ECO:0000256" key="1">
    <source>
        <dbReference type="SAM" id="SignalP"/>
    </source>
</evidence>
<reference evidence="2" key="1">
    <citation type="submission" date="2005-05" db="EMBL/GenBank/DDBJ databases">
        <authorList>
            <person name="Tseng H.-P."/>
            <person name="Hseu T.-H."/>
            <person name="Buhler D.R."/>
            <person name="Wang W.-D."/>
            <person name="Tsai H.-L."/>
            <person name="Hu C.-H."/>
        </authorList>
    </citation>
    <scope>NUCLEOTIDE SEQUENCE</scope>
    <source>
        <strain evidence="2">ISN-L175</strain>
        <tissue evidence="2">Salivary glands</tissue>
    </source>
</reference>
<keyword evidence="1" id="KW-0732">Signal</keyword>
<feature type="chain" id="PRO_5004241929" evidence="1">
    <location>
        <begin position="23"/>
        <end position="66"/>
    </location>
</feature>
<name>Q4PMR9_IXOSC</name>
<feature type="signal peptide" evidence="1">
    <location>
        <begin position="1"/>
        <end position="22"/>
    </location>
</feature>
<proteinExistence type="evidence at transcript level"/>
<evidence type="ECO:0000313" key="2">
    <source>
        <dbReference type="EMBL" id="AAY66692.1"/>
    </source>
</evidence>
<organism evidence="2">
    <name type="scientific">Ixodes scapularis</name>
    <name type="common">Black-legged tick</name>
    <name type="synonym">Deer tick</name>
    <dbReference type="NCBI Taxonomy" id="6945"/>
    <lineage>
        <taxon>Eukaryota</taxon>
        <taxon>Metazoa</taxon>
        <taxon>Ecdysozoa</taxon>
        <taxon>Arthropoda</taxon>
        <taxon>Chelicerata</taxon>
        <taxon>Arachnida</taxon>
        <taxon>Acari</taxon>
        <taxon>Parasitiformes</taxon>
        <taxon>Ixodida</taxon>
        <taxon>Ixodoidea</taxon>
        <taxon>Ixodidae</taxon>
        <taxon>Ixodinae</taxon>
        <taxon>Ixodes</taxon>
    </lineage>
</organism>
<protein>
    <submittedName>
        <fullName evidence="2">Putative secreted salivary protein</fullName>
    </submittedName>
</protein>
<reference evidence="2" key="2">
    <citation type="journal article" date="2006" name="Insect Biochem. Mol. Biol.">
        <title>An annotated catalog of salivary gland transcripts from Ixodes scapularis ticks.</title>
        <authorList>
            <person name="Ribeiro J.M."/>
            <person name="Alarcon-Chaidez F."/>
            <person name="Francischetti I.M."/>
            <person name="Mans B.J."/>
            <person name="Mather T.N."/>
            <person name="Valenzuela J.G."/>
            <person name="Wikel S.K."/>
        </authorList>
    </citation>
    <scope>NUCLEOTIDE SEQUENCE</scope>
    <source>
        <strain evidence="2">ISN-L175</strain>
        <tissue evidence="2">Salivary glands</tissue>
    </source>
</reference>
<accession>Q4PMR9</accession>
<dbReference type="EMBL" id="DQ066055">
    <property type="protein sequence ID" value="AAY66692.1"/>
    <property type="molecule type" value="mRNA"/>
</dbReference>